<dbReference type="SMART" id="SM01327">
    <property type="entry name" value="Zds_C"/>
    <property type="match status" value="1"/>
</dbReference>
<feature type="region of interest" description="Disordered" evidence="1">
    <location>
        <begin position="737"/>
        <end position="827"/>
    </location>
</feature>
<feature type="compositionally biased region" description="Polar residues" evidence="1">
    <location>
        <begin position="300"/>
        <end position="312"/>
    </location>
</feature>
<feature type="domain" description="Protein Zds1 C-terminal" evidence="2">
    <location>
        <begin position="560"/>
        <end position="612"/>
    </location>
</feature>
<reference evidence="3 4" key="1">
    <citation type="submission" date="2020-12" db="EMBL/GenBank/DDBJ databases">
        <title>Metabolic potential, ecology and presence of endohyphal bacteria is reflected in genomic diversity of Mucoromycotina.</title>
        <authorList>
            <person name="Muszewska A."/>
            <person name="Okrasinska A."/>
            <person name="Steczkiewicz K."/>
            <person name="Drgas O."/>
            <person name="Orlowska M."/>
            <person name="Perlinska-Lenart U."/>
            <person name="Aleksandrzak-Piekarczyk T."/>
            <person name="Szatraj K."/>
            <person name="Zielenkiewicz U."/>
            <person name="Pilsyk S."/>
            <person name="Malc E."/>
            <person name="Mieczkowski P."/>
            <person name="Kruszewska J.S."/>
            <person name="Biernat P."/>
            <person name="Pawlowska J."/>
        </authorList>
    </citation>
    <scope>NUCLEOTIDE SEQUENCE [LARGE SCALE GENOMIC DNA]</scope>
    <source>
        <strain evidence="3 4">CBS 142.35</strain>
    </source>
</reference>
<feature type="region of interest" description="Disordered" evidence="1">
    <location>
        <begin position="353"/>
        <end position="563"/>
    </location>
</feature>
<dbReference type="GO" id="GO:0030010">
    <property type="term" value="P:establishment of cell polarity"/>
    <property type="evidence" value="ECO:0007669"/>
    <property type="project" value="TreeGrafter"/>
</dbReference>
<feature type="compositionally biased region" description="Low complexity" evidence="1">
    <location>
        <begin position="491"/>
        <end position="509"/>
    </location>
</feature>
<accession>A0A8H7SEP1</accession>
<dbReference type="GO" id="GO:0005737">
    <property type="term" value="C:cytoplasm"/>
    <property type="evidence" value="ECO:0007669"/>
    <property type="project" value="TreeGrafter"/>
</dbReference>
<feature type="compositionally biased region" description="Polar residues" evidence="1">
    <location>
        <begin position="422"/>
        <end position="432"/>
    </location>
</feature>
<feature type="compositionally biased region" description="Polar residues" evidence="1">
    <location>
        <begin position="82"/>
        <end position="106"/>
    </location>
</feature>
<feature type="region of interest" description="Disordered" evidence="1">
    <location>
        <begin position="614"/>
        <end position="711"/>
    </location>
</feature>
<sequence>MSDVKYTSRSFDAYPTQITPKSPPPPPPEHLYLPPLPPLDSNSITNSFDSESPAFANNAPDSRNTSAPTQPPSLEDHHHDNVSTADESDSVVNSTNTSRTFSISSFNRDEDVPKDTEPSKVINIETPNPSHLFWVPAAQHPEIAPNEFEIFLQHNAMAKRERSSLKRRSSILSVSFTASDAEKQENNENRLEGDNRNDALQALERGNRHGSSERNERIQLLQQQQENDSNKGGGEEGSQRKARLRRSLSLDTATAAENQMRVPDFLVFDRNSSPLDQSKVLVPKADRPSLLRRGARTRFQRNSSFTPPSARQQVDRHRQAESMPPGAYTERFDSSAFEEGIVLSDGPLELTSNFSLPLAEPSPLPPHHNYQQQQEGATSEASTTFTPRPMERRASAEEIPRLQNRSSSTKTHEIQALEIGQNVVTQESTPSDHTTHEQQQQQHPDVPTQSSSERKSAWSWGFKRSKSEQVRGDVSADKVHLQAEAVPRPRPSVSTESSSNSNASATTPTHLPSNNGGKENGGKRSFGLSSLFSRKSSASKGQTTSPYPTTTNTAPTAPKDFQLNRINQNRLPIHIERTIYRLSHSKLANPRRPLHEQVLISNLMFWYLSLVSSPQQQQHQQPNGTSPDNKTRKFVNPGKKGKRRPQSNSSSPRQSSPQSHHNHQQQKQKQQHHPQEQKQSQSGHNRPPSLSNGSSPQQQQKNRSNSKQQQQENGNVVLNQYMGASTGFVVPENYLKPRQQGSKGMAGVGRNSSLSDSDEDDDDDDGVLSDSSSDEEPSNNNVTMKARVAAATKHRTSNDLVPNHNTRVSKQRGDDNLPLAMYRKGKA</sequence>
<organism evidence="3 4">
    <name type="scientific">Circinella minor</name>
    <dbReference type="NCBI Taxonomy" id="1195481"/>
    <lineage>
        <taxon>Eukaryota</taxon>
        <taxon>Fungi</taxon>
        <taxon>Fungi incertae sedis</taxon>
        <taxon>Mucoromycota</taxon>
        <taxon>Mucoromycotina</taxon>
        <taxon>Mucoromycetes</taxon>
        <taxon>Mucorales</taxon>
        <taxon>Lichtheimiaceae</taxon>
        <taxon>Circinella</taxon>
    </lineage>
</organism>
<evidence type="ECO:0000256" key="1">
    <source>
        <dbReference type="SAM" id="MobiDB-lite"/>
    </source>
</evidence>
<evidence type="ECO:0000313" key="4">
    <source>
        <dbReference type="Proteomes" id="UP000646827"/>
    </source>
</evidence>
<feature type="compositionally biased region" description="Polar residues" evidence="1">
    <location>
        <begin position="369"/>
        <end position="386"/>
    </location>
</feature>
<feature type="compositionally biased region" description="Polar residues" evidence="1">
    <location>
        <begin position="798"/>
        <end position="808"/>
    </location>
</feature>
<dbReference type="Proteomes" id="UP000646827">
    <property type="component" value="Unassembled WGS sequence"/>
</dbReference>
<evidence type="ECO:0000259" key="2">
    <source>
        <dbReference type="SMART" id="SM01327"/>
    </source>
</evidence>
<dbReference type="AlphaFoldDB" id="A0A8H7SEP1"/>
<feature type="compositionally biased region" description="Low complexity" evidence="1">
    <location>
        <begin position="697"/>
        <end position="711"/>
    </location>
</feature>
<feature type="compositionally biased region" description="Basic residues" evidence="1">
    <location>
        <begin position="660"/>
        <end position="672"/>
    </location>
</feature>
<feature type="compositionally biased region" description="Polar residues" evidence="1">
    <location>
        <begin position="1"/>
        <end position="10"/>
    </location>
</feature>
<protein>
    <recommendedName>
        <fullName evidence="2">Protein Zds1 C-terminal domain-containing protein</fullName>
    </recommendedName>
</protein>
<dbReference type="Pfam" id="PF08632">
    <property type="entry name" value="Zds_C"/>
    <property type="match status" value="1"/>
</dbReference>
<feature type="compositionally biased region" description="Polar residues" evidence="1">
    <location>
        <begin position="59"/>
        <end position="68"/>
    </location>
</feature>
<comment type="caution">
    <text evidence="3">The sequence shown here is derived from an EMBL/GenBank/DDBJ whole genome shotgun (WGS) entry which is preliminary data.</text>
</comment>
<feature type="region of interest" description="Disordered" evidence="1">
    <location>
        <begin position="1"/>
        <end position="128"/>
    </location>
</feature>
<feature type="compositionally biased region" description="Pro residues" evidence="1">
    <location>
        <begin position="21"/>
        <end position="38"/>
    </location>
</feature>
<gene>
    <name evidence="3" type="ORF">INT45_002150</name>
</gene>
<dbReference type="InterPro" id="IPR040206">
    <property type="entry name" value="Zds1/2"/>
</dbReference>
<feature type="compositionally biased region" description="Basic and acidic residues" evidence="1">
    <location>
        <begin position="465"/>
        <end position="481"/>
    </location>
</feature>
<dbReference type="GO" id="GO:0010971">
    <property type="term" value="P:positive regulation of G2/M transition of mitotic cell cycle"/>
    <property type="evidence" value="ECO:0007669"/>
    <property type="project" value="TreeGrafter"/>
</dbReference>
<feature type="compositionally biased region" description="Low complexity" evidence="1">
    <location>
        <begin position="646"/>
        <end position="659"/>
    </location>
</feature>
<dbReference type="PANTHER" id="PTHR28089">
    <property type="entry name" value="PROTEIN ZDS1-RELATED"/>
    <property type="match status" value="1"/>
</dbReference>
<dbReference type="InterPro" id="IPR013941">
    <property type="entry name" value="ZDS1_C"/>
</dbReference>
<name>A0A8H7SEP1_9FUNG</name>
<feature type="compositionally biased region" description="Basic and acidic residues" evidence="1">
    <location>
        <begin position="107"/>
        <end position="118"/>
    </location>
</feature>
<feature type="compositionally biased region" description="Basic and acidic residues" evidence="1">
    <location>
        <begin position="389"/>
        <end position="400"/>
    </location>
</feature>
<feature type="region of interest" description="Disordered" evidence="1">
    <location>
        <begin position="223"/>
        <end position="245"/>
    </location>
</feature>
<feature type="compositionally biased region" description="Acidic residues" evidence="1">
    <location>
        <begin position="756"/>
        <end position="777"/>
    </location>
</feature>
<feature type="region of interest" description="Disordered" evidence="1">
    <location>
        <begin position="300"/>
        <end position="330"/>
    </location>
</feature>
<dbReference type="EMBL" id="JAEPRB010000004">
    <property type="protein sequence ID" value="KAG2227912.1"/>
    <property type="molecule type" value="Genomic_DNA"/>
</dbReference>
<evidence type="ECO:0000313" key="3">
    <source>
        <dbReference type="EMBL" id="KAG2227912.1"/>
    </source>
</evidence>
<dbReference type="PANTHER" id="PTHR28089:SF1">
    <property type="entry name" value="PROTEIN ZDS1-RELATED"/>
    <property type="match status" value="1"/>
</dbReference>
<feature type="compositionally biased region" description="Polar residues" evidence="1">
    <location>
        <begin position="40"/>
        <end position="50"/>
    </location>
</feature>
<feature type="compositionally biased region" description="Low complexity" evidence="1">
    <location>
        <begin position="523"/>
        <end position="558"/>
    </location>
</feature>
<proteinExistence type="predicted"/>
<dbReference type="OrthoDB" id="5589766at2759"/>
<keyword evidence="4" id="KW-1185">Reference proteome</keyword>